<gene>
    <name evidence="1" type="ORF">I601_3525</name>
</gene>
<dbReference type="AlphaFoldDB" id="A0A1A9GR36"/>
<reference evidence="1 2" key="1">
    <citation type="submission" date="2016-03" db="EMBL/GenBank/DDBJ databases">
        <title>Complete genome sequence of a soil Actinobacterium, Nocardioides dokdonensis FR1436.</title>
        <authorList>
            <person name="Kwon S.-K."/>
            <person name="Kim K."/>
            <person name="Kim J.F."/>
        </authorList>
    </citation>
    <scope>NUCLEOTIDE SEQUENCE [LARGE SCALE GENOMIC DNA]</scope>
    <source>
        <strain evidence="1 2">FR1436</strain>
    </source>
</reference>
<evidence type="ECO:0000313" key="2">
    <source>
        <dbReference type="Proteomes" id="UP000077868"/>
    </source>
</evidence>
<keyword evidence="2" id="KW-1185">Reference proteome</keyword>
<name>A0A1A9GR36_9ACTN</name>
<accession>A0A1A9GR36</accession>
<organism evidence="1 2">
    <name type="scientific">Nocardioides dokdonensis FR1436</name>
    <dbReference type="NCBI Taxonomy" id="1300347"/>
    <lineage>
        <taxon>Bacteria</taxon>
        <taxon>Bacillati</taxon>
        <taxon>Actinomycetota</taxon>
        <taxon>Actinomycetes</taxon>
        <taxon>Propionibacteriales</taxon>
        <taxon>Nocardioidaceae</taxon>
        <taxon>Nocardioides</taxon>
    </lineage>
</organism>
<dbReference type="Proteomes" id="UP000077868">
    <property type="component" value="Chromosome"/>
</dbReference>
<protein>
    <submittedName>
        <fullName evidence="1">Uncharacterized protein</fullName>
    </submittedName>
</protein>
<sequence length="88" mass="9543">MAADDEHAGLVPSRGVLLIKDFCRHTGLDQAVVAGLMRSERIRGGLWRDEAQTRLFGLFDDVLPTTAELEALGLAVSDGYDPDSLRSS</sequence>
<evidence type="ECO:0000313" key="1">
    <source>
        <dbReference type="EMBL" id="ANH39931.1"/>
    </source>
</evidence>
<dbReference type="KEGG" id="ndk:I601_3525"/>
<proteinExistence type="predicted"/>
<dbReference type="PATRIC" id="fig|1300347.3.peg.3535"/>
<dbReference type="RefSeq" id="WP_157520254.1">
    <property type="nucleotide sequence ID" value="NZ_CP015079.1"/>
</dbReference>
<dbReference type="OrthoDB" id="3789818at2"/>
<dbReference type="EMBL" id="CP015079">
    <property type="protein sequence ID" value="ANH39931.1"/>
    <property type="molecule type" value="Genomic_DNA"/>
</dbReference>